<evidence type="ECO:0000313" key="1">
    <source>
        <dbReference type="EMBL" id="TRY57794.1"/>
    </source>
</evidence>
<accession>A0A553MX67</accession>
<organism evidence="1 2">
    <name type="scientific">Danionella cerebrum</name>
    <dbReference type="NCBI Taxonomy" id="2873325"/>
    <lineage>
        <taxon>Eukaryota</taxon>
        <taxon>Metazoa</taxon>
        <taxon>Chordata</taxon>
        <taxon>Craniata</taxon>
        <taxon>Vertebrata</taxon>
        <taxon>Euteleostomi</taxon>
        <taxon>Actinopterygii</taxon>
        <taxon>Neopterygii</taxon>
        <taxon>Teleostei</taxon>
        <taxon>Ostariophysi</taxon>
        <taxon>Cypriniformes</taxon>
        <taxon>Danionidae</taxon>
        <taxon>Danioninae</taxon>
        <taxon>Danionella</taxon>
    </lineage>
</organism>
<feature type="non-terminal residue" evidence="1">
    <location>
        <position position="87"/>
    </location>
</feature>
<proteinExistence type="predicted"/>
<sequence length="87" mass="10029">MRREAKLEDAVRWLRPQETVFKGKKEDEMPTLQFFSLKAAACSQLCFQLPFPAAAAAQTLSEQKLSAWDPEDNEMFETYADALWWGL</sequence>
<dbReference type="AlphaFoldDB" id="A0A553MX67"/>
<keyword evidence="2" id="KW-1185">Reference proteome</keyword>
<name>A0A553MX67_9TELE</name>
<dbReference type="Proteomes" id="UP000316079">
    <property type="component" value="Unassembled WGS sequence"/>
</dbReference>
<reference evidence="1 2" key="1">
    <citation type="journal article" date="2019" name="Sci. Data">
        <title>Hybrid genome assembly and annotation of Danionella translucida.</title>
        <authorList>
            <person name="Kadobianskyi M."/>
            <person name="Schulze L."/>
            <person name="Schuelke M."/>
            <person name="Judkewitz B."/>
        </authorList>
    </citation>
    <scope>NUCLEOTIDE SEQUENCE [LARGE SCALE GENOMIC DNA]</scope>
    <source>
        <strain evidence="1 2">Bolton</strain>
    </source>
</reference>
<comment type="caution">
    <text evidence="1">The sequence shown here is derived from an EMBL/GenBank/DDBJ whole genome shotgun (WGS) entry which is preliminary data.</text>
</comment>
<evidence type="ECO:0000313" key="2">
    <source>
        <dbReference type="Proteomes" id="UP000316079"/>
    </source>
</evidence>
<dbReference type="EMBL" id="SRMA01027225">
    <property type="protein sequence ID" value="TRY57794.1"/>
    <property type="molecule type" value="Genomic_DNA"/>
</dbReference>
<gene>
    <name evidence="1" type="ORF">DNTS_012054</name>
</gene>
<protein>
    <submittedName>
        <fullName evidence="1">Uncharacterized protein</fullName>
    </submittedName>
</protein>